<keyword evidence="2" id="KW-1185">Reference proteome</keyword>
<evidence type="ECO:0000313" key="2">
    <source>
        <dbReference type="Proteomes" id="UP001593833"/>
    </source>
</evidence>
<sequence>MRLWISRFIFGKKRMSVEAAKREMLGYQHHLGKVERQITSLTRTKGAHFESGVTASDENSRLSAALKVKQTEERLRGLVRRQRALVLRIAAFDKVIGQRDDDRFYELFGKCSLGEVDLGDLATEYQDKAVARELQDERLRDFMHVVDESCNLAEHRTDPEISEVFDLMTETRDALDAGSETAMKEGLQKMDAALASEENLTAGQLEEEKA</sequence>
<proteinExistence type="predicted"/>
<evidence type="ECO:0000313" key="1">
    <source>
        <dbReference type="EMBL" id="MFC1572672.1"/>
    </source>
</evidence>
<reference evidence="1 2" key="1">
    <citation type="submission" date="2024-09" db="EMBL/GenBank/DDBJ databases">
        <authorList>
            <person name="D'Angelo T."/>
        </authorList>
    </citation>
    <scope>NUCLEOTIDE SEQUENCE [LARGE SCALE GENOMIC DNA]</scope>
    <source>
        <strain evidence="1">SAG AM-320-E07</strain>
    </source>
</reference>
<organism evidence="1 2">
    <name type="scientific">Eiseniibacteriota bacterium</name>
    <dbReference type="NCBI Taxonomy" id="2212470"/>
    <lineage>
        <taxon>Bacteria</taxon>
        <taxon>Candidatus Eiseniibacteriota</taxon>
    </lineage>
</organism>
<dbReference type="EMBL" id="JBHPKH010000028">
    <property type="protein sequence ID" value="MFC1572672.1"/>
    <property type="molecule type" value="Genomic_DNA"/>
</dbReference>
<comment type="caution">
    <text evidence="1">The sequence shown here is derived from an EMBL/GenBank/DDBJ whole genome shotgun (WGS) entry which is preliminary data.</text>
</comment>
<accession>A0ABV6YK13</accession>
<name>A0ABV6YK13_UNCEI</name>
<dbReference type="Proteomes" id="UP001593833">
    <property type="component" value="Unassembled WGS sequence"/>
</dbReference>
<gene>
    <name evidence="1" type="ORF">ACFL6M_03635</name>
</gene>
<protein>
    <submittedName>
        <fullName evidence="1">Uncharacterized protein</fullName>
    </submittedName>
</protein>